<proteinExistence type="predicted"/>
<evidence type="ECO:0000313" key="2">
    <source>
        <dbReference type="Proteomes" id="UP000295765"/>
    </source>
</evidence>
<organism evidence="1 2">
    <name type="scientific">Plasticicumulans lactativorans</name>
    <dbReference type="NCBI Taxonomy" id="1133106"/>
    <lineage>
        <taxon>Bacteria</taxon>
        <taxon>Pseudomonadati</taxon>
        <taxon>Pseudomonadota</taxon>
        <taxon>Gammaproteobacteria</taxon>
        <taxon>Candidatus Competibacteraceae</taxon>
        <taxon>Plasticicumulans</taxon>
    </lineage>
</organism>
<dbReference type="AlphaFoldDB" id="A0A4R2LDZ1"/>
<evidence type="ECO:0008006" key="3">
    <source>
        <dbReference type="Google" id="ProtNLM"/>
    </source>
</evidence>
<evidence type="ECO:0000313" key="1">
    <source>
        <dbReference type="EMBL" id="TCO81078.1"/>
    </source>
</evidence>
<reference evidence="1 2" key="1">
    <citation type="submission" date="2019-03" db="EMBL/GenBank/DDBJ databases">
        <title>Genomic Encyclopedia of Type Strains, Phase IV (KMG-IV): sequencing the most valuable type-strain genomes for metagenomic binning, comparative biology and taxonomic classification.</title>
        <authorList>
            <person name="Goeker M."/>
        </authorList>
    </citation>
    <scope>NUCLEOTIDE SEQUENCE [LARGE SCALE GENOMIC DNA]</scope>
    <source>
        <strain evidence="1 2">DSM 25287</strain>
    </source>
</reference>
<keyword evidence="2" id="KW-1185">Reference proteome</keyword>
<dbReference type="EMBL" id="SLWY01000010">
    <property type="protein sequence ID" value="TCO81078.1"/>
    <property type="molecule type" value="Genomic_DNA"/>
</dbReference>
<protein>
    <recommendedName>
        <fullName evidence="3">Histidine kinase</fullName>
    </recommendedName>
</protein>
<name>A0A4R2LDZ1_9GAMM</name>
<accession>A0A4R2LDZ1</accession>
<comment type="caution">
    <text evidence="1">The sequence shown here is derived from an EMBL/GenBank/DDBJ whole genome shotgun (WGS) entry which is preliminary data.</text>
</comment>
<dbReference type="Proteomes" id="UP000295765">
    <property type="component" value="Unassembled WGS sequence"/>
</dbReference>
<gene>
    <name evidence="1" type="ORF">EV699_110103</name>
</gene>
<sequence length="235" mass="24518">MQALPLPAAVETRPVTAAVPARQPGFAAGHVERLRVLNDMVARVSEQISSPLPAPLADAIEVPAEAGPPLDHALLGRLQHLESLVRQLLVCVRGERGERRPLALVPWFAGLGGALAARVAADGGSLELRCVLDEATVLADPEALLTAVQAMLDAWPRCARGYRVLLLLAGAEDGACELVLARHGTDDRPAGPPGATVPTLGAAAARIIARAHGGSLDERHDADGVRLVLRLPRAA</sequence>